<evidence type="ECO:0000256" key="1">
    <source>
        <dbReference type="SAM" id="MobiDB-lite"/>
    </source>
</evidence>
<dbReference type="EMBL" id="JAWRVI010000004">
    <property type="protein sequence ID" value="KAK4093913.1"/>
    <property type="molecule type" value="Genomic_DNA"/>
</dbReference>
<dbReference type="Proteomes" id="UP001287286">
    <property type="component" value="Unassembled WGS sequence"/>
</dbReference>
<sequence length="312" mass="33266">MLGLCSRTGANADESGFVGVGGSKTWDRLDAQADEGKCKGSVMPLCDARLCLGRLHSPLTGIENPHIAVGEEENTCGAVNEQCASSWAGAHTDLRSPALPRCWEAEGEQLPWPGSQGPRRAVRLAISTSPPPPFAAAPLHLATTLVQNHTLAHAHKHAQNQKTIHTTSISISLVRSAKKLFEMAENNNNNHGSDNEANAALSPAIQLLVKEMAADPDNAQIIAEDMIMRARHSHVIPEWNKARGLEDGIVLVTPNPEDIPTAAEEMAKKHGVDSVHVIFVSSRNSNSRQQPTASGGQDGATVPVQGNDNQNK</sequence>
<keyword evidence="3" id="KW-1185">Reference proteome</keyword>
<protein>
    <submittedName>
        <fullName evidence="2">Uncharacterized protein</fullName>
    </submittedName>
</protein>
<feature type="region of interest" description="Disordered" evidence="1">
    <location>
        <begin position="279"/>
        <end position="312"/>
    </location>
</feature>
<organism evidence="2 3">
    <name type="scientific">Purpureocillium lilacinum</name>
    <name type="common">Paecilomyces lilacinus</name>
    <dbReference type="NCBI Taxonomy" id="33203"/>
    <lineage>
        <taxon>Eukaryota</taxon>
        <taxon>Fungi</taxon>
        <taxon>Dikarya</taxon>
        <taxon>Ascomycota</taxon>
        <taxon>Pezizomycotina</taxon>
        <taxon>Sordariomycetes</taxon>
        <taxon>Hypocreomycetidae</taxon>
        <taxon>Hypocreales</taxon>
        <taxon>Ophiocordycipitaceae</taxon>
        <taxon>Purpureocillium</taxon>
    </lineage>
</organism>
<accession>A0ABR0CBX9</accession>
<proteinExistence type="predicted"/>
<feature type="compositionally biased region" description="Polar residues" evidence="1">
    <location>
        <begin position="281"/>
        <end position="295"/>
    </location>
</feature>
<evidence type="ECO:0000313" key="2">
    <source>
        <dbReference type="EMBL" id="KAK4093913.1"/>
    </source>
</evidence>
<evidence type="ECO:0000313" key="3">
    <source>
        <dbReference type="Proteomes" id="UP001287286"/>
    </source>
</evidence>
<reference evidence="2 3" key="1">
    <citation type="journal article" date="2024" name="Microbiol. Resour. Announc.">
        <title>Genome annotations for the ascomycete fungi Trichoderma harzianum, Trichoderma aggressivum, and Purpureocillium lilacinum.</title>
        <authorList>
            <person name="Beijen E.P.W."/>
            <person name="Ohm R.A."/>
        </authorList>
    </citation>
    <scope>NUCLEOTIDE SEQUENCE [LARGE SCALE GENOMIC DNA]</scope>
    <source>
        <strain evidence="2 3">CBS 150709</strain>
    </source>
</reference>
<name>A0ABR0CBX9_PURLI</name>
<comment type="caution">
    <text evidence="2">The sequence shown here is derived from an EMBL/GenBank/DDBJ whole genome shotgun (WGS) entry which is preliminary data.</text>
</comment>
<gene>
    <name evidence="2" type="ORF">Purlil1_1404</name>
</gene>